<protein>
    <submittedName>
        <fullName evidence="1">Uncharacterized protein</fullName>
    </submittedName>
</protein>
<keyword evidence="2" id="KW-1185">Reference proteome</keyword>
<comment type="caution">
    <text evidence="1">The sequence shown here is derived from an EMBL/GenBank/DDBJ whole genome shotgun (WGS) entry which is preliminary data.</text>
</comment>
<evidence type="ECO:0000313" key="1">
    <source>
        <dbReference type="EMBL" id="KAJ7514258.1"/>
    </source>
</evidence>
<reference evidence="2" key="1">
    <citation type="journal article" date="2024" name="Proc. Natl. Acad. Sci. U.S.A.">
        <title>Extraordinary preservation of gene collinearity over three hundred million years revealed in homosporous lycophytes.</title>
        <authorList>
            <person name="Li C."/>
            <person name="Wickell D."/>
            <person name="Kuo L.Y."/>
            <person name="Chen X."/>
            <person name="Nie B."/>
            <person name="Liao X."/>
            <person name="Peng D."/>
            <person name="Ji J."/>
            <person name="Jenkins J."/>
            <person name="Williams M."/>
            <person name="Shu S."/>
            <person name="Plott C."/>
            <person name="Barry K."/>
            <person name="Rajasekar S."/>
            <person name="Grimwood J."/>
            <person name="Han X."/>
            <person name="Sun S."/>
            <person name="Hou Z."/>
            <person name="He W."/>
            <person name="Dai G."/>
            <person name="Sun C."/>
            <person name="Schmutz J."/>
            <person name="Leebens-Mack J.H."/>
            <person name="Li F.W."/>
            <person name="Wang L."/>
        </authorList>
    </citation>
    <scope>NUCLEOTIDE SEQUENCE [LARGE SCALE GENOMIC DNA]</scope>
    <source>
        <strain evidence="2">cv. PW_Plant_1</strain>
    </source>
</reference>
<gene>
    <name evidence="1" type="ORF">O6H91_23G035500</name>
</gene>
<accession>A0ACC2A9L3</accession>
<sequence>MASHWNFSNSESSMFDNGQFSSFTKKLGANEQAFDEIDACFCDACPKRYILFDHSGGKGRVFVHPDLMQGLSDMPSEGGGQTQEFQSDVLPNARIMDYVRNMLERSDSMNPANRITNYRKVMISAFAALQEMYQRRDNSSFCEADVKPRPGIHVSSSHLKLQEDGRAKSVDLSSLHEDTEDLEALLGSDEDESSTANSPSDITWTNGTVNGTVGYCDLQAMSKSINEPSELDSDDESEVNSFYREESNQPSSFTGNDNTFGTMHMSSAEREESALSYRKARQGDSLGRSAFLGVRNPSPKASARSYDPKPKGSFSMGLGLSKKSRQDKIKKTINMLRRVIPCGDDTNTAVILDEAIGYVRFLQHKVYQLEATRDMQAQIIIDPSTKSTQESESCVLPNEYSLQHNSPQNTIS</sequence>
<dbReference type="EMBL" id="CM055114">
    <property type="protein sequence ID" value="KAJ7514258.1"/>
    <property type="molecule type" value="Genomic_DNA"/>
</dbReference>
<organism evidence="1 2">
    <name type="scientific">Diphasiastrum complanatum</name>
    <name type="common">Issler's clubmoss</name>
    <name type="synonym">Lycopodium complanatum</name>
    <dbReference type="NCBI Taxonomy" id="34168"/>
    <lineage>
        <taxon>Eukaryota</taxon>
        <taxon>Viridiplantae</taxon>
        <taxon>Streptophyta</taxon>
        <taxon>Embryophyta</taxon>
        <taxon>Tracheophyta</taxon>
        <taxon>Lycopodiopsida</taxon>
        <taxon>Lycopodiales</taxon>
        <taxon>Lycopodiaceae</taxon>
        <taxon>Lycopodioideae</taxon>
        <taxon>Diphasiastrum</taxon>
    </lineage>
</organism>
<evidence type="ECO:0000313" key="2">
    <source>
        <dbReference type="Proteomes" id="UP001162992"/>
    </source>
</evidence>
<name>A0ACC2A9L3_DIPCM</name>
<proteinExistence type="predicted"/>
<dbReference type="Proteomes" id="UP001162992">
    <property type="component" value="Chromosome 23"/>
</dbReference>